<sequence>YKFWQFIPPQLKNRIEPCNVVLGDPFHQKLDGIKVIFRNTPQSLREVEEVIGFKRSY</sequence>
<name>A0A0F9C429_9ZZZZ</name>
<protein>
    <submittedName>
        <fullName evidence="1">Uncharacterized protein</fullName>
    </submittedName>
</protein>
<organism evidence="1">
    <name type="scientific">marine sediment metagenome</name>
    <dbReference type="NCBI Taxonomy" id="412755"/>
    <lineage>
        <taxon>unclassified sequences</taxon>
        <taxon>metagenomes</taxon>
        <taxon>ecological metagenomes</taxon>
    </lineage>
</organism>
<dbReference type="EMBL" id="LAZR01046153">
    <property type="protein sequence ID" value="KKK97209.1"/>
    <property type="molecule type" value="Genomic_DNA"/>
</dbReference>
<proteinExistence type="predicted"/>
<accession>A0A0F9C429</accession>
<gene>
    <name evidence="1" type="ORF">LCGC14_2655050</name>
</gene>
<evidence type="ECO:0000313" key="1">
    <source>
        <dbReference type="EMBL" id="KKK97209.1"/>
    </source>
</evidence>
<dbReference type="AlphaFoldDB" id="A0A0F9C429"/>
<comment type="caution">
    <text evidence="1">The sequence shown here is derived from an EMBL/GenBank/DDBJ whole genome shotgun (WGS) entry which is preliminary data.</text>
</comment>
<feature type="non-terminal residue" evidence="1">
    <location>
        <position position="1"/>
    </location>
</feature>
<reference evidence="1" key="1">
    <citation type="journal article" date="2015" name="Nature">
        <title>Complex archaea that bridge the gap between prokaryotes and eukaryotes.</title>
        <authorList>
            <person name="Spang A."/>
            <person name="Saw J.H."/>
            <person name="Jorgensen S.L."/>
            <person name="Zaremba-Niedzwiedzka K."/>
            <person name="Martijn J."/>
            <person name="Lind A.E."/>
            <person name="van Eijk R."/>
            <person name="Schleper C."/>
            <person name="Guy L."/>
            <person name="Ettema T.J."/>
        </authorList>
    </citation>
    <scope>NUCLEOTIDE SEQUENCE</scope>
</reference>